<dbReference type="InterPro" id="IPR005467">
    <property type="entry name" value="His_kinase_dom"/>
</dbReference>
<dbReference type="CDD" id="cd00075">
    <property type="entry name" value="HATPase"/>
    <property type="match status" value="1"/>
</dbReference>
<dbReference type="SUPFAM" id="SSF55874">
    <property type="entry name" value="ATPase domain of HSP90 chaperone/DNA topoisomerase II/histidine kinase"/>
    <property type="match status" value="1"/>
</dbReference>
<dbReference type="PROSITE" id="PS50005">
    <property type="entry name" value="TPR"/>
    <property type="match status" value="3"/>
</dbReference>
<evidence type="ECO:0000313" key="10">
    <source>
        <dbReference type="EMBL" id="SKC78431.1"/>
    </source>
</evidence>
<keyword evidence="8" id="KW-1133">Transmembrane helix</keyword>
<name>A0A1T5LRC5_9BACT</name>
<dbReference type="EMBL" id="FUZU01000002">
    <property type="protein sequence ID" value="SKC78431.1"/>
    <property type="molecule type" value="Genomic_DNA"/>
</dbReference>
<feature type="repeat" description="TPR" evidence="7">
    <location>
        <begin position="293"/>
        <end position="326"/>
    </location>
</feature>
<dbReference type="PROSITE" id="PS50109">
    <property type="entry name" value="HIS_KIN"/>
    <property type="match status" value="1"/>
</dbReference>
<evidence type="ECO:0000256" key="3">
    <source>
        <dbReference type="ARBA" id="ARBA00022553"/>
    </source>
</evidence>
<evidence type="ECO:0000256" key="2">
    <source>
        <dbReference type="ARBA" id="ARBA00012438"/>
    </source>
</evidence>
<dbReference type="SMART" id="SM00388">
    <property type="entry name" value="HisKA"/>
    <property type="match status" value="1"/>
</dbReference>
<evidence type="ECO:0000256" key="4">
    <source>
        <dbReference type="ARBA" id="ARBA00022679"/>
    </source>
</evidence>
<dbReference type="InterPro" id="IPR003661">
    <property type="entry name" value="HisK_dim/P_dom"/>
</dbReference>
<dbReference type="PRINTS" id="PR00344">
    <property type="entry name" value="BCTRLSENSOR"/>
</dbReference>
<evidence type="ECO:0000256" key="8">
    <source>
        <dbReference type="SAM" id="Phobius"/>
    </source>
</evidence>
<dbReference type="SUPFAM" id="SSF48452">
    <property type="entry name" value="TPR-like"/>
    <property type="match status" value="2"/>
</dbReference>
<gene>
    <name evidence="10" type="ORF">SAMN05660236_3744</name>
</gene>
<keyword evidence="3" id="KW-0597">Phosphoprotein</keyword>
<feature type="repeat" description="TPR" evidence="7">
    <location>
        <begin position="93"/>
        <end position="126"/>
    </location>
</feature>
<protein>
    <recommendedName>
        <fullName evidence="2">histidine kinase</fullName>
        <ecNumber evidence="2">2.7.13.3</ecNumber>
    </recommendedName>
</protein>
<dbReference type="Pfam" id="PF02518">
    <property type="entry name" value="HATPase_c"/>
    <property type="match status" value="1"/>
</dbReference>
<keyword evidence="6" id="KW-0902">Two-component regulatory system</keyword>
<dbReference type="Gene3D" id="3.30.565.10">
    <property type="entry name" value="Histidine kinase-like ATPase, C-terminal domain"/>
    <property type="match status" value="1"/>
</dbReference>
<dbReference type="PANTHER" id="PTHR43711">
    <property type="entry name" value="TWO-COMPONENT HISTIDINE KINASE"/>
    <property type="match status" value="1"/>
</dbReference>
<dbReference type="InterPro" id="IPR003594">
    <property type="entry name" value="HATPase_dom"/>
</dbReference>
<dbReference type="Proteomes" id="UP000190961">
    <property type="component" value="Unassembled WGS sequence"/>
</dbReference>
<accession>A0A1T5LRC5</accession>
<evidence type="ECO:0000256" key="5">
    <source>
        <dbReference type="ARBA" id="ARBA00022777"/>
    </source>
</evidence>
<proteinExistence type="predicted"/>
<evidence type="ECO:0000259" key="9">
    <source>
        <dbReference type="PROSITE" id="PS50109"/>
    </source>
</evidence>
<dbReference type="FunFam" id="3.30.565.10:FF:000006">
    <property type="entry name" value="Sensor histidine kinase WalK"/>
    <property type="match status" value="1"/>
</dbReference>
<evidence type="ECO:0000313" key="11">
    <source>
        <dbReference type="Proteomes" id="UP000190961"/>
    </source>
</evidence>
<dbReference type="EC" id="2.7.13.3" evidence="2"/>
<feature type="repeat" description="TPR" evidence="7">
    <location>
        <begin position="253"/>
        <end position="286"/>
    </location>
</feature>
<keyword evidence="8" id="KW-0812">Transmembrane</keyword>
<dbReference type="Pfam" id="PF00512">
    <property type="entry name" value="HisKA"/>
    <property type="match status" value="1"/>
</dbReference>
<keyword evidence="8" id="KW-0472">Membrane</keyword>
<dbReference type="SMART" id="SM00028">
    <property type="entry name" value="TPR"/>
    <property type="match status" value="7"/>
</dbReference>
<dbReference type="GO" id="GO:0000155">
    <property type="term" value="F:phosphorelay sensor kinase activity"/>
    <property type="evidence" value="ECO:0007669"/>
    <property type="project" value="InterPro"/>
</dbReference>
<feature type="transmembrane region" description="Helical" evidence="8">
    <location>
        <begin position="410"/>
        <end position="430"/>
    </location>
</feature>
<comment type="catalytic activity">
    <reaction evidence="1">
        <text>ATP + protein L-histidine = ADP + protein N-phospho-L-histidine.</text>
        <dbReference type="EC" id="2.7.13.3"/>
    </reaction>
</comment>
<dbReference type="InterPro" id="IPR004358">
    <property type="entry name" value="Sig_transdc_His_kin-like_C"/>
</dbReference>
<evidence type="ECO:0000256" key="6">
    <source>
        <dbReference type="ARBA" id="ARBA00023012"/>
    </source>
</evidence>
<dbReference type="Pfam" id="PF13424">
    <property type="entry name" value="TPR_12"/>
    <property type="match status" value="2"/>
</dbReference>
<dbReference type="AlphaFoldDB" id="A0A1T5LRC5"/>
<sequence length="684" mass="78580">MWTLESNFYLKSVKIVFSTLLFLFVFGHSTLYAQSEVDSLEASLKEDLPDTTRIRVLTRLVEEYQFLDFVKSQKYSVEALELAEKTDAPEYKAKAYLAASILYTSTGDFSSALQYDNRALELDIATKDSTSISRDYNNIGHDYFDLGEYDDAYFYFTQSYRVASIIKNKLRMLISLHNVGRVFKELGQYDQALDHLYLSKKMSEETQDVEGIAYALHEIGDVMLRKNQYDSALTFLMDALSRVRTMDIDEIHPQVLSNIASVYLSKGDYAKTLTYYDSAYTLHVKNNNRYGMAEVELGRGIVFTKQRKYDEALNKIEQSLSIARELNARVLEIRSFYQLSALWETKGDYKKSLEYFKQYKLLEDTLFSQEVQGKLLRDQIRFETESRDTQIAALSKLQTSQRSELRKQEFVRNILVVVMALSAILLVTVYRSGQRRRKINTLLLQHQDDMEKRSEELERLNQVKDKFFSIISHDLRSPINALAGLLDIIDKGALKPEEMHKHTKELKVRFNHTRTLLNNLLDWTLLQMDKLNLQAAKINLFRLVEENIQLLGSVQEKKIEMINEVPPNAIGFADSNTINLVIRNLMTNAIKFTNDGGRVLIAAKEQGREWVVSVSDNGVGIKPEVLNILFDKTAPYTTRGTANEKGTGLGLILCKEFVEKNGGRIWVESEEDKGSTFHFTLPKA</sequence>
<feature type="domain" description="Histidine kinase" evidence="9">
    <location>
        <begin position="470"/>
        <end position="684"/>
    </location>
</feature>
<dbReference type="InterPro" id="IPR036890">
    <property type="entry name" value="HATPase_C_sf"/>
</dbReference>
<evidence type="ECO:0000256" key="1">
    <source>
        <dbReference type="ARBA" id="ARBA00000085"/>
    </source>
</evidence>
<dbReference type="STRING" id="688867.SAMN05660236_3744"/>
<keyword evidence="7" id="KW-0802">TPR repeat</keyword>
<reference evidence="10 11" key="1">
    <citation type="submission" date="2017-02" db="EMBL/GenBank/DDBJ databases">
        <authorList>
            <person name="Peterson S.W."/>
        </authorList>
    </citation>
    <scope>NUCLEOTIDE SEQUENCE [LARGE SCALE GENOMIC DNA]</scope>
    <source>
        <strain evidence="10 11">DSM 25262</strain>
    </source>
</reference>
<evidence type="ECO:0000256" key="7">
    <source>
        <dbReference type="PROSITE-ProRule" id="PRU00339"/>
    </source>
</evidence>
<organism evidence="10 11">
    <name type="scientific">Ohtaekwangia koreensis</name>
    <dbReference type="NCBI Taxonomy" id="688867"/>
    <lineage>
        <taxon>Bacteria</taxon>
        <taxon>Pseudomonadati</taxon>
        <taxon>Bacteroidota</taxon>
        <taxon>Cytophagia</taxon>
        <taxon>Cytophagales</taxon>
        <taxon>Fulvivirgaceae</taxon>
        <taxon>Ohtaekwangia</taxon>
    </lineage>
</organism>
<dbReference type="InterPro" id="IPR050736">
    <property type="entry name" value="Sensor_HK_Regulatory"/>
</dbReference>
<dbReference type="SMART" id="SM00387">
    <property type="entry name" value="HATPase_c"/>
    <property type="match status" value="1"/>
</dbReference>
<keyword evidence="5 10" id="KW-0418">Kinase</keyword>
<dbReference type="InterPro" id="IPR011990">
    <property type="entry name" value="TPR-like_helical_dom_sf"/>
</dbReference>
<dbReference type="CDD" id="cd00082">
    <property type="entry name" value="HisKA"/>
    <property type="match status" value="1"/>
</dbReference>
<dbReference type="InterPro" id="IPR036097">
    <property type="entry name" value="HisK_dim/P_sf"/>
</dbReference>
<dbReference type="InterPro" id="IPR019734">
    <property type="entry name" value="TPR_rpt"/>
</dbReference>
<dbReference type="PANTHER" id="PTHR43711:SF31">
    <property type="entry name" value="HISTIDINE KINASE"/>
    <property type="match status" value="1"/>
</dbReference>
<dbReference type="Gene3D" id="1.10.287.130">
    <property type="match status" value="1"/>
</dbReference>
<keyword evidence="4" id="KW-0808">Transferase</keyword>
<dbReference type="SUPFAM" id="SSF47384">
    <property type="entry name" value="Homodimeric domain of signal transducing histidine kinase"/>
    <property type="match status" value="1"/>
</dbReference>
<dbReference type="Gene3D" id="1.25.40.10">
    <property type="entry name" value="Tetratricopeptide repeat domain"/>
    <property type="match status" value="2"/>
</dbReference>
<keyword evidence="11" id="KW-1185">Reference proteome</keyword>